<evidence type="ECO:0000259" key="4">
    <source>
        <dbReference type="Pfam" id="PF08386"/>
    </source>
</evidence>
<protein>
    <submittedName>
        <fullName evidence="5">Putative alpha beta hydrolase fold family protein</fullName>
    </submittedName>
</protein>
<dbReference type="GO" id="GO:0016787">
    <property type="term" value="F:hydrolase activity"/>
    <property type="evidence" value="ECO:0007669"/>
    <property type="project" value="UniProtKB-KW"/>
</dbReference>
<organism evidence="5 6">
    <name type="scientific">Coleophoma cylindrospora</name>
    <dbReference type="NCBI Taxonomy" id="1849047"/>
    <lineage>
        <taxon>Eukaryota</taxon>
        <taxon>Fungi</taxon>
        <taxon>Dikarya</taxon>
        <taxon>Ascomycota</taxon>
        <taxon>Pezizomycotina</taxon>
        <taxon>Leotiomycetes</taxon>
        <taxon>Helotiales</taxon>
        <taxon>Dermateaceae</taxon>
        <taxon>Coleophoma</taxon>
    </lineage>
</organism>
<keyword evidence="2 5" id="KW-0378">Hydrolase</keyword>
<evidence type="ECO:0000313" key="5">
    <source>
        <dbReference type="EMBL" id="RDW82493.1"/>
    </source>
</evidence>
<dbReference type="Pfam" id="PF08386">
    <property type="entry name" value="Abhydrolase_4"/>
    <property type="match status" value="1"/>
</dbReference>
<dbReference type="InterPro" id="IPR029058">
    <property type="entry name" value="AB_hydrolase_fold"/>
</dbReference>
<dbReference type="Gene3D" id="3.40.50.1820">
    <property type="entry name" value="alpha/beta hydrolase"/>
    <property type="match status" value="1"/>
</dbReference>
<keyword evidence="6" id="KW-1185">Reference proteome</keyword>
<proteinExistence type="inferred from homology"/>
<feature type="domain" description="AB hydrolase-1" evidence="3">
    <location>
        <begin position="132"/>
        <end position="288"/>
    </location>
</feature>
<dbReference type="PANTHER" id="PTHR43248:SF25">
    <property type="entry name" value="AB HYDROLASE-1 DOMAIN-CONTAINING PROTEIN-RELATED"/>
    <property type="match status" value="1"/>
</dbReference>
<dbReference type="OrthoDB" id="425534at2759"/>
<accession>A0A3D8S852</accession>
<dbReference type="InterPro" id="IPR000073">
    <property type="entry name" value="AB_hydrolase_1"/>
</dbReference>
<dbReference type="InterPro" id="IPR051601">
    <property type="entry name" value="Serine_prot/Carboxylest_S33"/>
</dbReference>
<comment type="caution">
    <text evidence="5">The sequence shown here is derived from an EMBL/GenBank/DDBJ whole genome shotgun (WGS) entry which is preliminary data.</text>
</comment>
<dbReference type="SUPFAM" id="SSF53474">
    <property type="entry name" value="alpha/beta-Hydrolases"/>
    <property type="match status" value="1"/>
</dbReference>
<dbReference type="PANTHER" id="PTHR43248">
    <property type="entry name" value="2-SUCCINYL-6-HYDROXY-2,4-CYCLOHEXADIENE-1-CARBOXYLATE SYNTHASE"/>
    <property type="match status" value="1"/>
</dbReference>
<feature type="domain" description="Peptidase S33 tripeptidyl aminopeptidase-like C-terminal" evidence="4">
    <location>
        <begin position="491"/>
        <end position="584"/>
    </location>
</feature>
<evidence type="ECO:0000259" key="3">
    <source>
        <dbReference type="Pfam" id="PF00561"/>
    </source>
</evidence>
<evidence type="ECO:0000256" key="2">
    <source>
        <dbReference type="ARBA" id="ARBA00022801"/>
    </source>
</evidence>
<gene>
    <name evidence="5" type="ORF">BP6252_03605</name>
</gene>
<dbReference type="AlphaFoldDB" id="A0A3D8S852"/>
<dbReference type="Proteomes" id="UP000256645">
    <property type="component" value="Unassembled WGS sequence"/>
</dbReference>
<name>A0A3D8S852_9HELO</name>
<sequence>MASIDLVSPNPKRAQYARVLQHQRVEAKSSLWEKQSLISAKALMLVLIAAFLYLSQALSRKQSYFNTPKEQIVWSWESIAPSPELKWTSCYDEFECARLQLPLDWLDVSNKSTVAVAVLRKNATSQENYKGPLFVNPGGPGGSGVAMVKRQWKALQIAVGENHDIIGFDPRGVGATTPSAHCWSEPRAERIWGIQKLGLVDSHPGMIYDLYAKQSLESKNCEASLGDLARFVGTASVARDMLAILEQTGYEKLRYWGLSYGTLLGGTFAAMYPERIERMVTDGNVNYSEWYNGTGIHYTDNTDHVMQAFFDLCHKSGPEKCAFYSSTPTLIQQRLEDLYLRLRKYPLQVLPSETATTSRMQDIGLSSPEIITYSDVKFAVIYSLYQPLFFFSSLATVLAALDEGDGLPFLEMSIYRGYRQPSFSCSCDSPACEDQRPGWPLDAVGNGDAATYVKCSEGDTDPSRDSLEAIENYETALREKSPMSAPVMFGIRLACAGWKSRTKWNFVGPFNQNTSYPLLFIANTADNITPLSSAIHDSSFFPGSSVLIQNSYGHTSLSCPSKCTAQHRLAYFQNGTLPVNGTICEGDMIPFGIVKEGKASDIEVSCEDDREGKMAWALRELMKLPLAGAFM</sequence>
<comment type="similarity">
    <text evidence="1">Belongs to the peptidase S33 family.</text>
</comment>
<evidence type="ECO:0000256" key="1">
    <source>
        <dbReference type="ARBA" id="ARBA00010088"/>
    </source>
</evidence>
<dbReference type="STRING" id="1849047.A0A3D8S852"/>
<dbReference type="InterPro" id="IPR013595">
    <property type="entry name" value="Pept_S33_TAP-like_C"/>
</dbReference>
<evidence type="ECO:0000313" key="6">
    <source>
        <dbReference type="Proteomes" id="UP000256645"/>
    </source>
</evidence>
<dbReference type="Pfam" id="PF00561">
    <property type="entry name" value="Abhydrolase_1"/>
    <property type="match status" value="1"/>
</dbReference>
<dbReference type="EMBL" id="PDLM01000003">
    <property type="protein sequence ID" value="RDW82493.1"/>
    <property type="molecule type" value="Genomic_DNA"/>
</dbReference>
<reference evidence="5 6" key="1">
    <citation type="journal article" date="2018" name="IMA Fungus">
        <title>IMA Genome-F 9: Draft genome sequence of Annulohypoxylon stygium, Aspergillus mulundensis, Berkeleyomyces basicola (syn. Thielaviopsis basicola), Ceratocystis smalleyi, two Cercospora beticola strains, Coleophoma cylindrospora, Fusarium fracticaudum, Phialophora cf. hyalina, and Morchella septimelata.</title>
        <authorList>
            <person name="Wingfield B.D."/>
            <person name="Bills G.F."/>
            <person name="Dong Y."/>
            <person name="Huang W."/>
            <person name="Nel W.J."/>
            <person name="Swalarsk-Parry B.S."/>
            <person name="Vaghefi N."/>
            <person name="Wilken P.M."/>
            <person name="An Z."/>
            <person name="de Beer Z.W."/>
            <person name="De Vos L."/>
            <person name="Chen L."/>
            <person name="Duong T.A."/>
            <person name="Gao Y."/>
            <person name="Hammerbacher A."/>
            <person name="Kikkert J.R."/>
            <person name="Li Y."/>
            <person name="Li H."/>
            <person name="Li K."/>
            <person name="Li Q."/>
            <person name="Liu X."/>
            <person name="Ma X."/>
            <person name="Naidoo K."/>
            <person name="Pethybridge S.J."/>
            <person name="Sun J."/>
            <person name="Steenkamp E.T."/>
            <person name="van der Nest M.A."/>
            <person name="van Wyk S."/>
            <person name="Wingfield M.J."/>
            <person name="Xiong C."/>
            <person name="Yue Q."/>
            <person name="Zhang X."/>
        </authorList>
    </citation>
    <scope>NUCLEOTIDE SEQUENCE [LARGE SCALE GENOMIC DNA]</scope>
    <source>
        <strain evidence="5 6">BP6252</strain>
    </source>
</reference>